<proteinExistence type="predicted"/>
<dbReference type="EMBL" id="MFTT01000010">
    <property type="protein sequence ID" value="OGI70204.1"/>
    <property type="molecule type" value="Genomic_DNA"/>
</dbReference>
<name>A0A1F6VKP6_9BACT</name>
<evidence type="ECO:0000313" key="1">
    <source>
        <dbReference type="EMBL" id="OGI70204.1"/>
    </source>
</evidence>
<dbReference type="AlphaFoldDB" id="A0A1F6VKP6"/>
<evidence type="ECO:0000313" key="2">
    <source>
        <dbReference type="Proteomes" id="UP000178059"/>
    </source>
</evidence>
<protein>
    <submittedName>
        <fullName evidence="1">Uncharacterized protein</fullName>
    </submittedName>
</protein>
<dbReference type="Proteomes" id="UP000178059">
    <property type="component" value="Unassembled WGS sequence"/>
</dbReference>
<organism evidence="1 2">
    <name type="scientific">Candidatus Nomurabacteria bacterium RIFCSPHIGHO2_01_FULL_42_16</name>
    <dbReference type="NCBI Taxonomy" id="1801743"/>
    <lineage>
        <taxon>Bacteria</taxon>
        <taxon>Candidatus Nomuraibacteriota</taxon>
    </lineage>
</organism>
<comment type="caution">
    <text evidence="1">The sequence shown here is derived from an EMBL/GenBank/DDBJ whole genome shotgun (WGS) entry which is preliminary data.</text>
</comment>
<sequence>MEKSQKISSEALAKKAETARVKVALGEEEMVKAKVKIAEGEFDIEKFQQKMDAFMEETFTIWYDEKDVKKAKLSMSANPLDQLDYEKIGKDIDAYKFGEYTMNPETAGLNFQEKEPKVIILDLEEFIGKPRSEVVEHVVKKYGGQYHIPGMEYEQYLLANPGKVPKQMKDGNCYYFIGSTLRDQDGYACVPSVFWSSEGLSRSAYWLEFDWGSDDRVVLLEK</sequence>
<reference evidence="1 2" key="1">
    <citation type="journal article" date="2016" name="Nat. Commun.">
        <title>Thousands of microbial genomes shed light on interconnected biogeochemical processes in an aquifer system.</title>
        <authorList>
            <person name="Anantharaman K."/>
            <person name="Brown C.T."/>
            <person name="Hug L.A."/>
            <person name="Sharon I."/>
            <person name="Castelle C.J."/>
            <person name="Probst A.J."/>
            <person name="Thomas B.C."/>
            <person name="Singh A."/>
            <person name="Wilkins M.J."/>
            <person name="Karaoz U."/>
            <person name="Brodie E.L."/>
            <person name="Williams K.H."/>
            <person name="Hubbard S.S."/>
            <person name="Banfield J.F."/>
        </authorList>
    </citation>
    <scope>NUCLEOTIDE SEQUENCE [LARGE SCALE GENOMIC DNA]</scope>
</reference>
<dbReference type="STRING" id="1801743.A2824_02635"/>
<gene>
    <name evidence="1" type="ORF">A2824_02635</name>
</gene>
<accession>A0A1F6VKP6</accession>